<dbReference type="WBParaSite" id="TREG1_103710.1">
    <property type="protein sequence ID" value="TREG1_103710.1"/>
    <property type="gene ID" value="TREG1_103710"/>
</dbReference>
<dbReference type="Proteomes" id="UP000050795">
    <property type="component" value="Unassembled WGS sequence"/>
</dbReference>
<reference evidence="2" key="2">
    <citation type="submission" date="2023-11" db="UniProtKB">
        <authorList>
            <consortium name="WormBaseParasite"/>
        </authorList>
    </citation>
    <scope>IDENTIFICATION</scope>
</reference>
<keyword evidence="1" id="KW-1185">Reference proteome</keyword>
<dbReference type="AlphaFoldDB" id="A0AA85IRY9"/>
<organism evidence="1 2">
    <name type="scientific">Trichobilharzia regenti</name>
    <name type="common">Nasal bird schistosome</name>
    <dbReference type="NCBI Taxonomy" id="157069"/>
    <lineage>
        <taxon>Eukaryota</taxon>
        <taxon>Metazoa</taxon>
        <taxon>Spiralia</taxon>
        <taxon>Lophotrochozoa</taxon>
        <taxon>Platyhelminthes</taxon>
        <taxon>Trematoda</taxon>
        <taxon>Digenea</taxon>
        <taxon>Strigeidida</taxon>
        <taxon>Schistosomatoidea</taxon>
        <taxon>Schistosomatidae</taxon>
        <taxon>Trichobilharzia</taxon>
    </lineage>
</organism>
<reference evidence="1" key="1">
    <citation type="submission" date="2022-06" db="EMBL/GenBank/DDBJ databases">
        <authorList>
            <person name="Berger JAMES D."/>
            <person name="Berger JAMES D."/>
        </authorList>
    </citation>
    <scope>NUCLEOTIDE SEQUENCE [LARGE SCALE GENOMIC DNA]</scope>
</reference>
<sequence length="340" mass="38844">MQVTGCANVMDHPNSSNDIDLSEFPFFHMSDDEIPITDEGRDAAKCGSLLSFNMFGTCSLKNVKHIIRQNRCLKPLRLHLLKHVLNLCRNAGLEPFVYGGTALSVFRENGKFIPHDTDIDLGILEFDSNGFGIYTILMHYCLKNRISIYGIGNVDDSILLNPDSDVYIDFSASISKRVWLKAKEYNVVESIEEFPYDGVDCKRIKFFFTSNGLLKACELLKMNLRTARHVLSDPCLAHVDLFTLSHVDSSEEEKGLEVLRVNWNLPGIYDCKRKLFPYNSFFPLKQCKFEDVDLLAPYDLKTYLSIEYGYLGRDAVYSPREQLYVKIPANYSTRLPSHMV</sequence>
<proteinExistence type="predicted"/>
<name>A0AA85IRY9_TRIRE</name>
<dbReference type="InterPro" id="IPR052942">
    <property type="entry name" value="LPS_cholinephosphotransferase"/>
</dbReference>
<dbReference type="PANTHER" id="PTHR43404">
    <property type="entry name" value="LIPOPOLYSACCHARIDE CHOLINEPHOSPHOTRANSFERASE LICD"/>
    <property type="match status" value="1"/>
</dbReference>
<evidence type="ECO:0000313" key="1">
    <source>
        <dbReference type="Proteomes" id="UP000050795"/>
    </source>
</evidence>
<evidence type="ECO:0000313" key="2">
    <source>
        <dbReference type="WBParaSite" id="TREG1_103710.1"/>
    </source>
</evidence>
<protein>
    <submittedName>
        <fullName evidence="2">Nucleotidyl transferase AbiEii/AbiGii toxin family protein</fullName>
    </submittedName>
</protein>
<accession>A0AA85IRY9</accession>
<dbReference type="PANTHER" id="PTHR43404:SF1">
    <property type="entry name" value="MNN4P"/>
    <property type="match status" value="1"/>
</dbReference>